<accession>A0A498RGC3</accession>
<keyword evidence="2" id="KW-1185">Reference proteome</keyword>
<dbReference type="EMBL" id="UPPP01000083">
    <property type="protein sequence ID" value="VBB08158.1"/>
    <property type="molecule type" value="Genomic_DNA"/>
</dbReference>
<protein>
    <submittedName>
        <fullName evidence="1">Uncharacterized protein</fullName>
    </submittedName>
</protein>
<dbReference type="RefSeq" id="WP_122629061.1">
    <property type="nucleotide sequence ID" value="NZ_UPPP01000083.1"/>
</dbReference>
<name>A0A498RGC3_9FIRM</name>
<sequence>MATVGQQLTAPETGWKRYDTTDSGFNFSGDWQTVKNSDLPSGNYYDGSMLFTSSEGKVAFKFFGTKLRIITDANTDHSNKVQITIDGIVSEFSTAVAGMYQRLSFEKTDLELSIHEIEITNLTDTVFGFDAIDIDEEGYLVEPVGHCLLRITMTDSSEREYELTSDQISQFIDWCNRTVGTGNAYYAFDKTYNVGEFKDRKEYLMFEQIISFEVMELTK</sequence>
<dbReference type="OrthoDB" id="1681409at2"/>
<evidence type="ECO:0000313" key="2">
    <source>
        <dbReference type="Proteomes" id="UP000277811"/>
    </source>
</evidence>
<dbReference type="AlphaFoldDB" id="A0A498RGC3"/>
<evidence type="ECO:0000313" key="1">
    <source>
        <dbReference type="EMBL" id="VBB08158.1"/>
    </source>
</evidence>
<dbReference type="Gene3D" id="2.60.120.260">
    <property type="entry name" value="Galactose-binding domain-like"/>
    <property type="match status" value="1"/>
</dbReference>
<proteinExistence type="predicted"/>
<organism evidence="1 2">
    <name type="scientific">Lucifera butyrica</name>
    <dbReference type="NCBI Taxonomy" id="1351585"/>
    <lineage>
        <taxon>Bacteria</taxon>
        <taxon>Bacillati</taxon>
        <taxon>Bacillota</taxon>
        <taxon>Negativicutes</taxon>
        <taxon>Veillonellales</taxon>
        <taxon>Veillonellaceae</taxon>
        <taxon>Lucifera</taxon>
    </lineage>
</organism>
<reference evidence="1 2" key="1">
    <citation type="submission" date="2018-06" db="EMBL/GenBank/DDBJ databases">
        <authorList>
            <person name="Strepis N."/>
        </authorList>
    </citation>
    <scope>NUCLEOTIDE SEQUENCE [LARGE SCALE GENOMIC DNA]</scope>
    <source>
        <strain evidence="1">LUCI</strain>
    </source>
</reference>
<dbReference type="Proteomes" id="UP000277811">
    <property type="component" value="Unassembled WGS sequence"/>
</dbReference>
<gene>
    <name evidence="1" type="ORF">LUCI_3423</name>
</gene>